<dbReference type="AlphaFoldDB" id="A0A1T4MW37"/>
<dbReference type="InterPro" id="IPR011037">
    <property type="entry name" value="Pyrv_Knase-like_insert_dom_sf"/>
</dbReference>
<dbReference type="GO" id="GO:0030151">
    <property type="term" value="F:molybdenum ion binding"/>
    <property type="evidence" value="ECO:0007669"/>
    <property type="project" value="InterPro"/>
</dbReference>
<organism evidence="2 3">
    <name type="scientific">Cetobacterium ceti</name>
    <dbReference type="NCBI Taxonomy" id="180163"/>
    <lineage>
        <taxon>Bacteria</taxon>
        <taxon>Fusobacteriati</taxon>
        <taxon>Fusobacteriota</taxon>
        <taxon>Fusobacteriia</taxon>
        <taxon>Fusobacteriales</taxon>
        <taxon>Fusobacteriaceae</taxon>
        <taxon>Cetobacterium</taxon>
    </lineage>
</organism>
<evidence type="ECO:0000313" key="2">
    <source>
        <dbReference type="EMBL" id="SJZ71121.1"/>
    </source>
</evidence>
<dbReference type="InterPro" id="IPR005302">
    <property type="entry name" value="MoCF_Sase_C"/>
</dbReference>
<dbReference type="PANTHER" id="PTHR36930:SF1">
    <property type="entry name" value="MOSC DOMAIN-CONTAINING PROTEIN"/>
    <property type="match status" value="1"/>
</dbReference>
<dbReference type="Gene3D" id="2.40.33.20">
    <property type="entry name" value="PK beta-barrel domain-like"/>
    <property type="match status" value="1"/>
</dbReference>
<proteinExistence type="predicted"/>
<dbReference type="Proteomes" id="UP000191153">
    <property type="component" value="Unassembled WGS sequence"/>
</dbReference>
<dbReference type="STRING" id="180163.SAMN02745174_01351"/>
<dbReference type="GO" id="GO:0003824">
    <property type="term" value="F:catalytic activity"/>
    <property type="evidence" value="ECO:0007669"/>
    <property type="project" value="InterPro"/>
</dbReference>
<dbReference type="Pfam" id="PF03473">
    <property type="entry name" value="MOSC"/>
    <property type="match status" value="1"/>
</dbReference>
<accession>A0A1T4MW37</accession>
<dbReference type="PANTHER" id="PTHR36930">
    <property type="entry name" value="METAL-SULFUR CLUSTER BIOSYNTHESIS PROTEINS YUAD-RELATED"/>
    <property type="match status" value="1"/>
</dbReference>
<dbReference type="EMBL" id="FUWX01000009">
    <property type="protein sequence ID" value="SJZ71121.1"/>
    <property type="molecule type" value="Genomic_DNA"/>
</dbReference>
<gene>
    <name evidence="2" type="ORF">SAMN02745174_01351</name>
</gene>
<protein>
    <submittedName>
        <fullName evidence="2">MOSC domain-containing protein</fullName>
    </submittedName>
</protein>
<dbReference type="OrthoDB" id="9789048at2"/>
<sequence length="145" mass="15669">MGKICGICTSTKKGIGKTFVHDGNLVENFGLEGDAHGGNWHRQVSLLSKEKIEDFKNRGGNVDNGDFGENLIVEGFDLAKIPVGTKFKINNAILEITQIGKECHSHCAIYHSVGDCIMPREGIFAVVLKGDKISVGDTIDIIGEI</sequence>
<dbReference type="InterPro" id="IPR052716">
    <property type="entry name" value="MOSC_domain"/>
</dbReference>
<feature type="domain" description="MOSC" evidence="1">
    <location>
        <begin position="18"/>
        <end position="142"/>
    </location>
</feature>
<dbReference type="RefSeq" id="WP_078693846.1">
    <property type="nucleotide sequence ID" value="NZ_FUWX01000009.1"/>
</dbReference>
<dbReference type="PROSITE" id="PS51340">
    <property type="entry name" value="MOSC"/>
    <property type="match status" value="1"/>
</dbReference>
<evidence type="ECO:0000313" key="3">
    <source>
        <dbReference type="Proteomes" id="UP000191153"/>
    </source>
</evidence>
<evidence type="ECO:0000259" key="1">
    <source>
        <dbReference type="PROSITE" id="PS51340"/>
    </source>
</evidence>
<keyword evidence="3" id="KW-1185">Reference proteome</keyword>
<dbReference type="SUPFAM" id="SSF50800">
    <property type="entry name" value="PK beta-barrel domain-like"/>
    <property type="match status" value="1"/>
</dbReference>
<name>A0A1T4MW37_9FUSO</name>
<reference evidence="2 3" key="1">
    <citation type="submission" date="2017-02" db="EMBL/GenBank/DDBJ databases">
        <authorList>
            <person name="Peterson S.W."/>
        </authorList>
    </citation>
    <scope>NUCLEOTIDE SEQUENCE [LARGE SCALE GENOMIC DNA]</scope>
    <source>
        <strain evidence="2 3">ATCC 700028</strain>
    </source>
</reference>
<dbReference type="GO" id="GO:0030170">
    <property type="term" value="F:pyridoxal phosphate binding"/>
    <property type="evidence" value="ECO:0007669"/>
    <property type="project" value="InterPro"/>
</dbReference>